<dbReference type="RefSeq" id="WP_025226915.1">
    <property type="nucleotide sequence ID" value="NZ_CP007139.1"/>
</dbReference>
<dbReference type="STRING" id="661478.OP10G_1080"/>
<feature type="signal peptide" evidence="2">
    <location>
        <begin position="1"/>
        <end position="19"/>
    </location>
</feature>
<evidence type="ECO:0000256" key="1">
    <source>
        <dbReference type="ARBA" id="ARBA00022737"/>
    </source>
</evidence>
<evidence type="ECO:0000256" key="2">
    <source>
        <dbReference type="SAM" id="SignalP"/>
    </source>
</evidence>
<dbReference type="InterPro" id="IPR052025">
    <property type="entry name" value="Xyloglucanase_GH74"/>
</dbReference>
<gene>
    <name evidence="4" type="ORF">OP10G_1080</name>
</gene>
<feature type="domain" description="Sortilin N-terminal" evidence="3">
    <location>
        <begin position="62"/>
        <end position="180"/>
    </location>
</feature>
<keyword evidence="2" id="KW-0732">Signal</keyword>
<dbReference type="PANTHER" id="PTHR43739:SF5">
    <property type="entry name" value="EXO-ALPHA-SIALIDASE"/>
    <property type="match status" value="1"/>
</dbReference>
<dbReference type="InterPro" id="IPR031778">
    <property type="entry name" value="Sortilin_N"/>
</dbReference>
<dbReference type="SUPFAM" id="SSF110296">
    <property type="entry name" value="Oligoxyloglucan reducing end-specific cellobiohydrolase"/>
    <property type="match status" value="1"/>
</dbReference>
<dbReference type="Pfam" id="PF15902">
    <property type="entry name" value="Sortilin-Vps10"/>
    <property type="match status" value="1"/>
</dbReference>
<dbReference type="SUPFAM" id="SSF50939">
    <property type="entry name" value="Sialidases"/>
    <property type="match status" value="1"/>
</dbReference>
<dbReference type="EMBL" id="CP007139">
    <property type="protein sequence ID" value="AIE84448.1"/>
    <property type="molecule type" value="Genomic_DNA"/>
</dbReference>
<keyword evidence="4" id="KW-0378">Hydrolase</keyword>
<dbReference type="HOGENOM" id="CLU_004847_0_0_0"/>
<dbReference type="CDD" id="cd15482">
    <property type="entry name" value="Sialidase_non-viral"/>
    <property type="match status" value="3"/>
</dbReference>
<dbReference type="GO" id="GO:0016787">
    <property type="term" value="F:hydrolase activity"/>
    <property type="evidence" value="ECO:0007669"/>
    <property type="project" value="UniProtKB-KW"/>
</dbReference>
<dbReference type="InterPro" id="IPR036278">
    <property type="entry name" value="Sialidase_sf"/>
</dbReference>
<evidence type="ECO:0000259" key="3">
    <source>
        <dbReference type="Pfam" id="PF15902"/>
    </source>
</evidence>
<dbReference type="Gene3D" id="2.130.10.10">
    <property type="entry name" value="YVTN repeat-like/Quinoprotein amine dehydrogenase"/>
    <property type="match status" value="4"/>
</dbReference>
<sequence>MASLLLAALLIGTSPAAPVDPGYYSALRWRMIGPFRGGRTVGATGVPGQPHTFYIGVNNGGVWKTDDAGRTWEPIFDKESSGSIGALAVAPTDPNVLYVGSGEGLQRPDLSVGNGMYRSGDAGKTWQHLGLRDGQQITGILVDPRDPNRLLVSVLGHPYGPNEERGVYRSTDGGQSWTKTLYKDTDTGAMTVVADPKNPDVVYADLFAQRLAPWENGMWRGTTSGLYKSTDNGIHWRPLTQGLPTNKEGLGRIGLAPAPSEPTRLYAIVDAPQLGGLYRSDDRGESWKRINPDRRIWGRGDDFAEVRVDPMNPDVVYVANTASYKSIDGGKTFIGWKGSPGGDDYHTIWINPENPKIMLLAADQGASVTLNGGDTWSSWYNQPTAQFYHVATDFRYPYWVYGGQQESGSAGVASRGNAGRITFHDWHPVGADEYAYIAPDPLNPGIIYGGKGTRYDESTGQTQEVGPEAVRSGKYRALRTSPLIFSTVDKHALYLATNVLFKTRDGGNSWKIVSPDLSRENPMLPTDALFGKPGRRGVIYAVSPSYQEADTIWAGTDDGLVWRTADGGAHWSNVTPPGLTPWSKIAQIDAGRHDRSTAYVSVNRIRLDDMRPHIYVTHDNGRTWSEGTSGIPADEPVNVVREDPVRRGLLYAGTERAVYVSIDDGVSWSPLRQNMPATSIRDLVVKDDDLVVGTHGRSFWILDDVTPLRQLDLRHLSGELTSRDTVLYVPQVATRVRWNMNSDTPLPPEEPGGENPPDGAIINFHLARDCDKTTLEIFDDKGRLVRRYASDDPAPPVDPRGLDIDPDWIRPFEPLPRTAGSHRFLWNMRYGPLPGGRYTMAAVLGDTPVEAPGPWARPGKYTVRLTANGQTQTVPLVLRIDPRVKTSRAGLERQFAIGYGSYDLARRLRAKGGDAANRLAGELLGLMRLADDADVAPTTQVEAAFADAKKRAEAILSQA</sequence>
<dbReference type="KEGG" id="fgi:OP10G_1080"/>
<dbReference type="InterPro" id="IPR015943">
    <property type="entry name" value="WD40/YVTN_repeat-like_dom_sf"/>
</dbReference>
<evidence type="ECO:0000313" key="5">
    <source>
        <dbReference type="Proteomes" id="UP000027982"/>
    </source>
</evidence>
<proteinExistence type="predicted"/>
<dbReference type="Proteomes" id="UP000027982">
    <property type="component" value="Chromosome"/>
</dbReference>
<reference evidence="4 5" key="1">
    <citation type="journal article" date="2014" name="PLoS ONE">
        <title>The first complete genome sequence of the class fimbriimonadia in the phylum armatimonadetes.</title>
        <authorList>
            <person name="Hu Z.Y."/>
            <person name="Wang Y.Z."/>
            <person name="Im W.T."/>
            <person name="Wang S.Y."/>
            <person name="Zhao G.P."/>
            <person name="Zheng H.J."/>
            <person name="Quan Z.X."/>
        </authorList>
    </citation>
    <scope>NUCLEOTIDE SEQUENCE [LARGE SCALE GENOMIC DNA]</scope>
    <source>
        <strain evidence="4">Gsoil 348</strain>
    </source>
</reference>
<dbReference type="AlphaFoldDB" id="A0A068NLK8"/>
<keyword evidence="1" id="KW-0677">Repeat</keyword>
<dbReference type="eggNOG" id="COG4447">
    <property type="taxonomic scope" value="Bacteria"/>
</dbReference>
<organism evidence="4 5">
    <name type="scientific">Fimbriimonas ginsengisoli Gsoil 348</name>
    <dbReference type="NCBI Taxonomy" id="661478"/>
    <lineage>
        <taxon>Bacteria</taxon>
        <taxon>Bacillati</taxon>
        <taxon>Armatimonadota</taxon>
        <taxon>Fimbriimonadia</taxon>
        <taxon>Fimbriimonadales</taxon>
        <taxon>Fimbriimonadaceae</taxon>
        <taxon>Fimbriimonas</taxon>
    </lineage>
</organism>
<name>A0A068NLK8_FIMGI</name>
<protein>
    <submittedName>
        <fullName evidence="4">Glycosyl hydrolase, BNR repeat-containing protein</fullName>
    </submittedName>
</protein>
<dbReference type="GO" id="GO:0010411">
    <property type="term" value="P:xyloglucan metabolic process"/>
    <property type="evidence" value="ECO:0007669"/>
    <property type="project" value="TreeGrafter"/>
</dbReference>
<evidence type="ECO:0000313" key="4">
    <source>
        <dbReference type="EMBL" id="AIE84448.1"/>
    </source>
</evidence>
<keyword evidence="5" id="KW-1185">Reference proteome</keyword>
<feature type="chain" id="PRO_5001651787" evidence="2">
    <location>
        <begin position="20"/>
        <end position="959"/>
    </location>
</feature>
<accession>A0A068NLK8</accession>
<dbReference type="PANTHER" id="PTHR43739">
    <property type="entry name" value="XYLOGLUCANASE (EUROFUNG)"/>
    <property type="match status" value="1"/>
</dbReference>